<name>A0A494X9H1_9BACL</name>
<dbReference type="InterPro" id="IPR011990">
    <property type="entry name" value="TPR-like_helical_dom_sf"/>
</dbReference>
<keyword evidence="4" id="KW-1185">Reference proteome</keyword>
<keyword evidence="1" id="KW-0802">TPR repeat</keyword>
<evidence type="ECO:0000256" key="1">
    <source>
        <dbReference type="PROSITE-ProRule" id="PRU00339"/>
    </source>
</evidence>
<accession>A0A494X9H1</accession>
<dbReference type="SUPFAM" id="SSF53448">
    <property type="entry name" value="Nucleotide-diphospho-sugar transferases"/>
    <property type="match status" value="1"/>
</dbReference>
<sequence>MKSSEGFMYFCYARGEWAMAEGSITIGVHLIAKDEAGRLPRCLDSVSEWASQIVLVDTGSSDRTQEIARAYGAVVVSHVWENDFSGARNEGLKRADTDWVLVLDADEELAEGGEGLHAELAGATADRYSVRMEHRLGPRPEEAVLSRAVRLFRAGKYRYEGRVHEQLARIEMAGDLEEAIAAPEEGLSELRLLHYGYMPEEMARKGTAERNKRLLEREAADSPEDSFVAYNLAVAYVQSGERARALRLFEKALNLADPNAPYRPTLVRDYAETALNLDEGDKAVDLLASESKKYPDYPDLALLQGKALQAQGRLPEASRAYEAAASCRPERMEAYICLAGAGSYRPWTALGDVARMRGEAAKADRLYSAAIVAAPSYRPAWQGWVEAMRELGMSYGEVRDRIEATVKLSSLTDGAKREAALALADAGGYEEALELVRTMNTSFDRELACFCLAVLGRHEEAAMEVRQALAEREGKKQGESVGRNMVEIALLGIWNGHTEEGPDWLLSAIPETDREAARKLSALVRRREKEGEVNGGGEVRELAFRLSDRALTLRLPDLAWILAEMSGESELSFAKRLFRRGYSLRGADRLLRLMQRGELDEGGYLLLGETLFGKGHYSTAAAVFEEALASWPEMMPARLGVTECYLRMAVSVADEGLRRNPGHPRLSRERGRLEESLRLLAGLPWRTPWNGAERSNSDG</sequence>
<dbReference type="PROSITE" id="PS50005">
    <property type="entry name" value="TPR"/>
    <property type="match status" value="1"/>
</dbReference>
<dbReference type="InterPro" id="IPR029044">
    <property type="entry name" value="Nucleotide-diphossugar_trans"/>
</dbReference>
<proteinExistence type="predicted"/>
<dbReference type="CDD" id="cd02511">
    <property type="entry name" value="Beta4Glucosyltransferase"/>
    <property type="match status" value="1"/>
</dbReference>
<keyword evidence="3" id="KW-0808">Transferase</keyword>
<gene>
    <name evidence="3" type="ORF">D7Z26_24035</name>
</gene>
<dbReference type="GO" id="GO:0016740">
    <property type="term" value="F:transferase activity"/>
    <property type="evidence" value="ECO:0007669"/>
    <property type="project" value="UniProtKB-KW"/>
</dbReference>
<dbReference type="Pfam" id="PF13181">
    <property type="entry name" value="TPR_8"/>
    <property type="match status" value="1"/>
</dbReference>
<evidence type="ECO:0000259" key="2">
    <source>
        <dbReference type="Pfam" id="PF00535"/>
    </source>
</evidence>
<evidence type="ECO:0000313" key="3">
    <source>
        <dbReference type="EMBL" id="RKP47365.1"/>
    </source>
</evidence>
<comment type="caution">
    <text evidence="3">The sequence shown here is derived from an EMBL/GenBank/DDBJ whole genome shotgun (WGS) entry which is preliminary data.</text>
</comment>
<protein>
    <submittedName>
        <fullName evidence="3">Glycosyltransferase</fullName>
    </submittedName>
</protein>
<dbReference type="PANTHER" id="PTHR43630">
    <property type="entry name" value="POLY-BETA-1,6-N-ACETYL-D-GLUCOSAMINE SYNTHASE"/>
    <property type="match status" value="1"/>
</dbReference>
<reference evidence="3 4" key="1">
    <citation type="submission" date="2018-10" db="EMBL/GenBank/DDBJ databases">
        <title>Cohnella sp. M2MS4P-1, whole genome shotgun sequence.</title>
        <authorList>
            <person name="Tuo L."/>
        </authorList>
    </citation>
    <scope>NUCLEOTIDE SEQUENCE [LARGE SCALE GENOMIC DNA]</scope>
    <source>
        <strain evidence="3 4">M2MS4P-1</strain>
    </source>
</reference>
<dbReference type="EMBL" id="RBZM01000011">
    <property type="protein sequence ID" value="RKP47365.1"/>
    <property type="molecule type" value="Genomic_DNA"/>
</dbReference>
<dbReference type="Gene3D" id="1.25.40.10">
    <property type="entry name" value="Tetratricopeptide repeat domain"/>
    <property type="match status" value="2"/>
</dbReference>
<feature type="domain" description="Glycosyltransferase 2-like" evidence="2">
    <location>
        <begin position="30"/>
        <end position="111"/>
    </location>
</feature>
<dbReference type="SUPFAM" id="SSF48452">
    <property type="entry name" value="TPR-like"/>
    <property type="match status" value="3"/>
</dbReference>
<dbReference type="InterPro" id="IPR019734">
    <property type="entry name" value="TPR_rpt"/>
</dbReference>
<dbReference type="InterPro" id="IPR001173">
    <property type="entry name" value="Glyco_trans_2-like"/>
</dbReference>
<dbReference type="Pfam" id="PF00535">
    <property type="entry name" value="Glycos_transf_2"/>
    <property type="match status" value="1"/>
</dbReference>
<feature type="repeat" description="TPR" evidence="1">
    <location>
        <begin position="226"/>
        <end position="259"/>
    </location>
</feature>
<organism evidence="3 4">
    <name type="scientific">Cohnella endophytica</name>
    <dbReference type="NCBI Taxonomy" id="2419778"/>
    <lineage>
        <taxon>Bacteria</taxon>
        <taxon>Bacillati</taxon>
        <taxon>Bacillota</taxon>
        <taxon>Bacilli</taxon>
        <taxon>Bacillales</taxon>
        <taxon>Paenibacillaceae</taxon>
        <taxon>Cohnella</taxon>
    </lineage>
</organism>
<dbReference type="SMART" id="SM00028">
    <property type="entry name" value="TPR"/>
    <property type="match status" value="4"/>
</dbReference>
<evidence type="ECO:0000313" key="4">
    <source>
        <dbReference type="Proteomes" id="UP000282076"/>
    </source>
</evidence>
<dbReference type="Gene3D" id="3.90.550.10">
    <property type="entry name" value="Spore Coat Polysaccharide Biosynthesis Protein SpsA, Chain A"/>
    <property type="match status" value="1"/>
</dbReference>
<dbReference type="Proteomes" id="UP000282076">
    <property type="component" value="Unassembled WGS sequence"/>
</dbReference>
<dbReference type="AlphaFoldDB" id="A0A494X9H1"/>
<dbReference type="PANTHER" id="PTHR43630:SF2">
    <property type="entry name" value="GLYCOSYLTRANSFERASE"/>
    <property type="match status" value="1"/>
</dbReference>